<dbReference type="InterPro" id="IPR007433">
    <property type="entry name" value="DUF481"/>
</dbReference>
<feature type="chain" id="PRO_5047360827" description="DUF481 domain-containing protein" evidence="1">
    <location>
        <begin position="22"/>
        <end position="306"/>
    </location>
</feature>
<dbReference type="EMBL" id="BMID01000001">
    <property type="protein sequence ID" value="GGA05054.1"/>
    <property type="molecule type" value="Genomic_DNA"/>
</dbReference>
<keyword evidence="1" id="KW-0732">Signal</keyword>
<dbReference type="Proteomes" id="UP000603317">
    <property type="component" value="Unassembled WGS sequence"/>
</dbReference>
<comment type="caution">
    <text evidence="2">The sequence shown here is derived from an EMBL/GenBank/DDBJ whole genome shotgun (WGS) entry which is preliminary data.</text>
</comment>
<evidence type="ECO:0008006" key="4">
    <source>
        <dbReference type="Google" id="ProtNLM"/>
    </source>
</evidence>
<proteinExistence type="predicted"/>
<keyword evidence="3" id="KW-1185">Reference proteome</keyword>
<dbReference type="Pfam" id="PF04338">
    <property type="entry name" value="DUF481"/>
    <property type="match status" value="1"/>
</dbReference>
<evidence type="ECO:0000313" key="3">
    <source>
        <dbReference type="Proteomes" id="UP000603317"/>
    </source>
</evidence>
<feature type="signal peptide" evidence="1">
    <location>
        <begin position="1"/>
        <end position="21"/>
    </location>
</feature>
<gene>
    <name evidence="2" type="ORF">GCM10010923_13370</name>
</gene>
<reference evidence="3" key="1">
    <citation type="journal article" date="2019" name="Int. J. Syst. Evol. Microbiol.">
        <title>The Global Catalogue of Microorganisms (GCM) 10K type strain sequencing project: providing services to taxonomists for standard genome sequencing and annotation.</title>
        <authorList>
            <consortium name="The Broad Institute Genomics Platform"/>
            <consortium name="The Broad Institute Genome Sequencing Center for Infectious Disease"/>
            <person name="Wu L."/>
            <person name="Ma J."/>
        </authorList>
    </citation>
    <scope>NUCLEOTIDE SEQUENCE [LARGE SCALE GENOMIC DNA]</scope>
    <source>
        <strain evidence="3">CGMCC 1.15297</strain>
    </source>
</reference>
<evidence type="ECO:0000313" key="2">
    <source>
        <dbReference type="EMBL" id="GGA05054.1"/>
    </source>
</evidence>
<sequence length="306" mass="33062">MRKTLTLFSAVLALTATPTAAFDLPEGVRAIIEAAIDSGDPAKVATVIELARQTHPEDAAEIDALETAFRTGQEAAAQQQAAAEREAIENAGIFERWGGKGQVGAFRSTGNSENIGLTAALRLEREGADWTHLLRGNADYQESRGVVTRERFLAAYEPRLQLGDNLFAYGLTQFERDRISGFSARYIVSGGLGWSSIDGDGISLALRAGPAWRYTDFIAEPDRERLAGLAAVDSDWKVADRITATQDASAVVASNNTTLSSLTGLEFGVTDRLSTRVSYQVDYESDPPVGKVDTDTITRFTLVYGF</sequence>
<organism evidence="2 3">
    <name type="scientific">Blastomonas marina</name>
    <dbReference type="NCBI Taxonomy" id="1867408"/>
    <lineage>
        <taxon>Bacteria</taxon>
        <taxon>Pseudomonadati</taxon>
        <taxon>Pseudomonadota</taxon>
        <taxon>Alphaproteobacteria</taxon>
        <taxon>Sphingomonadales</taxon>
        <taxon>Sphingomonadaceae</taxon>
        <taxon>Blastomonas</taxon>
    </lineage>
</organism>
<name>A0ABQ1FAX1_9SPHN</name>
<accession>A0ABQ1FAX1</accession>
<protein>
    <recommendedName>
        <fullName evidence="4">DUF481 domain-containing protein</fullName>
    </recommendedName>
</protein>
<dbReference type="RefSeq" id="WP_188641963.1">
    <property type="nucleotide sequence ID" value="NZ_BMID01000001.1"/>
</dbReference>
<evidence type="ECO:0000256" key="1">
    <source>
        <dbReference type="SAM" id="SignalP"/>
    </source>
</evidence>